<dbReference type="SMART" id="SM00245">
    <property type="entry name" value="TSPc"/>
    <property type="match status" value="1"/>
</dbReference>
<dbReference type="InterPro" id="IPR029045">
    <property type="entry name" value="ClpP/crotonase-like_dom_sf"/>
</dbReference>
<dbReference type="PANTHER" id="PTHR32060">
    <property type="entry name" value="TAIL-SPECIFIC PROTEASE"/>
    <property type="match status" value="1"/>
</dbReference>
<protein>
    <submittedName>
        <fullName evidence="3">Peptidase S41</fullName>
    </submittedName>
</protein>
<sequence length="762" mass="83451">MGPPAICVLMKHLFLCLGLLAGCTAARAQTTPAALNLDFERIDHQTNRPTGWRAQLNGTNGAYEMVADSVVRQQGKYSLRIRSVDKKPDSKEFGVAILRIPANFRGKTIRLTGFMKTENIQGSYAGLWLRVDGDEGTLDFDNMSKLNVQGTTDWKRYTIELALDASAQSVWLGGLTSGTGTMWIDDLALTVDGKPLAKAPFKEIKRYKAAQDTAFRRGSGIALDNLSPTQIDNLAVLGRVWGFVKYYHPAVARGDYNWDAELLRVLPKVLSSATPQARNEVLSAWLTSLGPVPACATCRQTSSLPIRLQPDLDWLTDEKQLGPALSQQLEYLRRNRNQVPHYYVSDAPYSGNPVFHHEQAYASPTTPDAGLRLLALYRYWNMIAYFYPYRYAIGEDWQKVLPAFIPQFAAARTDEQYRLTALGLITRIHDSHANIFGTDKVMSAYYGLYYAPAQVRFAEGQAVVTGYYHDQLGPATGLQKGDVVLQIDGVPVPDLVKARLPLTPASNEPTQLRNIAQNLLRGRTDQVKLLVRRDGRDLPLTVARVPAAQLNLALNNGTPDPKAPAWHVLPGNIGLLTMGTLHKDQLPTIMQAAKATKGLVIDVRNYPAEFLVSYALPQYLMPKKTAFGQFSGPQLNYPGVFLTAPPLTIPASKGAPYAGKVVVLVNELTQSLAEFTAMALRAVPGATVVGSTTAGADGNVSTIVLPGNISSWISGLGVYYPDGRETQRVGIVPDVVVQPTIEGIRAGRDEVLERAVQLIETP</sequence>
<dbReference type="EMBL" id="RCYZ01000005">
    <property type="protein sequence ID" value="TPG65621.1"/>
    <property type="molecule type" value="Genomic_DNA"/>
</dbReference>
<dbReference type="Pfam" id="PF03572">
    <property type="entry name" value="Peptidase_S41"/>
    <property type="match status" value="1"/>
</dbReference>
<dbReference type="AlphaFoldDB" id="A0A502GUK9"/>
<evidence type="ECO:0000259" key="2">
    <source>
        <dbReference type="SMART" id="SM00245"/>
    </source>
</evidence>
<dbReference type="GO" id="GO:0008236">
    <property type="term" value="F:serine-type peptidase activity"/>
    <property type="evidence" value="ECO:0007669"/>
    <property type="project" value="InterPro"/>
</dbReference>
<dbReference type="InterPro" id="IPR036034">
    <property type="entry name" value="PDZ_sf"/>
</dbReference>
<feature type="domain" description="Tail specific protease" evidence="2">
    <location>
        <begin position="535"/>
        <end position="738"/>
    </location>
</feature>
<dbReference type="SUPFAM" id="SSF52096">
    <property type="entry name" value="ClpP/crotonase"/>
    <property type="match status" value="1"/>
</dbReference>
<reference evidence="3 4" key="1">
    <citation type="journal article" date="2019" name="Environ. Microbiol.">
        <title>Species interactions and distinct microbial communities in high Arctic permafrost affected cryosols are associated with the CH4 and CO2 gas fluxes.</title>
        <authorList>
            <person name="Altshuler I."/>
            <person name="Hamel J."/>
            <person name="Turney S."/>
            <person name="Magnuson E."/>
            <person name="Levesque R."/>
            <person name="Greer C."/>
            <person name="Whyte L.G."/>
        </authorList>
    </citation>
    <scope>NUCLEOTIDE SEQUENCE [LARGE SCALE GENOMIC DNA]</scope>
    <source>
        <strain evidence="3 4">S9.2P</strain>
    </source>
</reference>
<feature type="signal peptide" evidence="1">
    <location>
        <begin position="1"/>
        <end position="28"/>
    </location>
</feature>
<dbReference type="Gene3D" id="3.90.226.10">
    <property type="entry name" value="2-enoyl-CoA Hydratase, Chain A, domain 1"/>
    <property type="match status" value="1"/>
</dbReference>
<evidence type="ECO:0000313" key="4">
    <source>
        <dbReference type="Proteomes" id="UP000317646"/>
    </source>
</evidence>
<dbReference type="Proteomes" id="UP000317646">
    <property type="component" value="Unassembled WGS sequence"/>
</dbReference>
<feature type="chain" id="PRO_5021478890" evidence="1">
    <location>
        <begin position="29"/>
        <end position="762"/>
    </location>
</feature>
<evidence type="ECO:0000313" key="3">
    <source>
        <dbReference type="EMBL" id="TPG65621.1"/>
    </source>
</evidence>
<dbReference type="InterPro" id="IPR005151">
    <property type="entry name" value="Tail-specific_protease"/>
</dbReference>
<comment type="caution">
    <text evidence="3">The sequence shown here is derived from an EMBL/GenBank/DDBJ whole genome shotgun (WGS) entry which is preliminary data.</text>
</comment>
<gene>
    <name evidence="3" type="ORF">EAH73_14310</name>
</gene>
<dbReference type="Gene3D" id="3.30.750.44">
    <property type="match status" value="1"/>
</dbReference>
<dbReference type="Gene3D" id="2.60.120.260">
    <property type="entry name" value="Galactose-binding domain-like"/>
    <property type="match status" value="1"/>
</dbReference>
<proteinExistence type="predicted"/>
<dbReference type="GO" id="GO:0004175">
    <property type="term" value="F:endopeptidase activity"/>
    <property type="evidence" value="ECO:0007669"/>
    <property type="project" value="TreeGrafter"/>
</dbReference>
<dbReference type="PANTHER" id="PTHR32060:SF30">
    <property type="entry name" value="CARBOXY-TERMINAL PROCESSING PROTEASE CTPA"/>
    <property type="match status" value="1"/>
</dbReference>
<dbReference type="SUPFAM" id="SSF50156">
    <property type="entry name" value="PDZ domain-like"/>
    <property type="match status" value="1"/>
</dbReference>
<dbReference type="CDD" id="cd07562">
    <property type="entry name" value="Peptidase_S41_TRI"/>
    <property type="match status" value="1"/>
</dbReference>
<name>A0A502GUK9_9BACT</name>
<organism evidence="3 4">
    <name type="scientific">Hymenobacter nivis</name>
    <dbReference type="NCBI Taxonomy" id="1850093"/>
    <lineage>
        <taxon>Bacteria</taxon>
        <taxon>Pseudomonadati</taxon>
        <taxon>Bacteroidota</taxon>
        <taxon>Cytophagia</taxon>
        <taxon>Cytophagales</taxon>
        <taxon>Hymenobacteraceae</taxon>
        <taxon>Hymenobacter</taxon>
    </lineage>
</organism>
<dbReference type="GO" id="GO:0007165">
    <property type="term" value="P:signal transduction"/>
    <property type="evidence" value="ECO:0007669"/>
    <property type="project" value="TreeGrafter"/>
</dbReference>
<evidence type="ECO:0000256" key="1">
    <source>
        <dbReference type="SAM" id="SignalP"/>
    </source>
</evidence>
<dbReference type="GO" id="GO:0030288">
    <property type="term" value="C:outer membrane-bounded periplasmic space"/>
    <property type="evidence" value="ECO:0007669"/>
    <property type="project" value="TreeGrafter"/>
</dbReference>
<accession>A0A502GUK9</accession>
<dbReference type="GO" id="GO:0006508">
    <property type="term" value="P:proteolysis"/>
    <property type="evidence" value="ECO:0007669"/>
    <property type="project" value="InterPro"/>
</dbReference>
<keyword evidence="1" id="KW-0732">Signal</keyword>
<dbReference type="Gene3D" id="2.30.42.10">
    <property type="match status" value="1"/>
</dbReference>
<keyword evidence="4" id="KW-1185">Reference proteome</keyword>